<feature type="signal peptide" evidence="1">
    <location>
        <begin position="1"/>
        <end position="22"/>
    </location>
</feature>
<comment type="caution">
    <text evidence="2">The sequence shown here is derived from an EMBL/GenBank/DDBJ whole genome shotgun (WGS) entry which is preliminary data.</text>
</comment>
<evidence type="ECO:0000313" key="2">
    <source>
        <dbReference type="EMBL" id="CAG7734980.1"/>
    </source>
</evidence>
<keyword evidence="3" id="KW-1185">Reference proteome</keyword>
<feature type="chain" id="PRO_5035317545" evidence="1">
    <location>
        <begin position="23"/>
        <end position="141"/>
    </location>
</feature>
<dbReference type="Proteomes" id="UP000708208">
    <property type="component" value="Unassembled WGS sequence"/>
</dbReference>
<feature type="non-terminal residue" evidence="2">
    <location>
        <position position="141"/>
    </location>
</feature>
<keyword evidence="1" id="KW-0732">Signal</keyword>
<evidence type="ECO:0000256" key="1">
    <source>
        <dbReference type="SAM" id="SignalP"/>
    </source>
</evidence>
<feature type="non-terminal residue" evidence="2">
    <location>
        <position position="1"/>
    </location>
</feature>
<sequence length="141" mass="16328">MNTRICFAFVCLLAALISVSECTQKKKSEGLLVIQRCMGKRVPSHKYTEAVKACKGKKTEMCSYMCMANRMHFIKNNKIMDKEQKEYIEEVLPHEATKNVYKEIVKCRKHYVEHDKDSECQGNHDWAKCNKAGEKRGCKES</sequence>
<dbReference type="EMBL" id="CAJVCH010280012">
    <property type="protein sequence ID" value="CAG7734980.1"/>
    <property type="molecule type" value="Genomic_DNA"/>
</dbReference>
<protein>
    <submittedName>
        <fullName evidence="2">Uncharacterized protein</fullName>
    </submittedName>
</protein>
<organism evidence="2 3">
    <name type="scientific">Allacma fusca</name>
    <dbReference type="NCBI Taxonomy" id="39272"/>
    <lineage>
        <taxon>Eukaryota</taxon>
        <taxon>Metazoa</taxon>
        <taxon>Ecdysozoa</taxon>
        <taxon>Arthropoda</taxon>
        <taxon>Hexapoda</taxon>
        <taxon>Collembola</taxon>
        <taxon>Symphypleona</taxon>
        <taxon>Sminthuridae</taxon>
        <taxon>Allacma</taxon>
    </lineage>
</organism>
<dbReference type="AlphaFoldDB" id="A0A8J2KZ18"/>
<reference evidence="2" key="1">
    <citation type="submission" date="2021-06" db="EMBL/GenBank/DDBJ databases">
        <authorList>
            <person name="Hodson N. C."/>
            <person name="Mongue J. A."/>
            <person name="Jaron S. K."/>
        </authorList>
    </citation>
    <scope>NUCLEOTIDE SEQUENCE</scope>
</reference>
<evidence type="ECO:0000313" key="3">
    <source>
        <dbReference type="Proteomes" id="UP000708208"/>
    </source>
</evidence>
<proteinExistence type="predicted"/>
<gene>
    <name evidence="2" type="ORF">AFUS01_LOCUS23337</name>
</gene>
<name>A0A8J2KZ18_9HEXA</name>
<accession>A0A8J2KZ18</accession>